<keyword evidence="8" id="KW-0496">Mitochondrion</keyword>
<dbReference type="UniPathway" id="UPA00251">
    <property type="reaction ID" value="UER00324"/>
</dbReference>
<keyword evidence="16" id="KW-1185">Reference proteome</keyword>
<name>A0A7H9HRX9_9SACH</name>
<sequence>MLSPLPKLPRNAKIAVVGSGVSGLMFSYFLTKLRPDVQINLIESQDRTGGWIKSWNTNDSNKKPVMLEQGPRTLRGVSDGTVLIIDTLRDLNKQSVVQCVRRDSEANKKFLLGIDDKLVQVPESPASAFEFLLNPLSKGLITGLLGEPFRKAPDQSGQDETVSSFLRRRFGNDYIGKNILSAMFHGIYGDDINQMSAKRTMRKLWDLEQKYGSILKGFSQKKPGNDKSPSLSPLLSQYRQAFDKDEKSLLDLSTNLRKYPMLGLKGGLETFPNAVRQSLNNSPNVKILCGKQVSSVQRDTQDSFNIQLTCGETMTDLNHIRLTQLPARISTMFAADNQELAQNLARIKANDIILVNYYLPGQDVIAKKYRGFGYLCPQANHNPQNLLGVIFDSVIERSFKPVFHDTPITTNSQTSKPYTKLTAMLGGHYLNQNGEKSLPSKEVTIRSVKDALNTHLGIPYDALDQGLWAFTIAKNCLPHFSVGYDDWQSSIEQELTKSYAGLISVGGMSFAKGPGVPDVISDGLEDALKLA</sequence>
<evidence type="ECO:0000256" key="3">
    <source>
        <dbReference type="ARBA" id="ARBA00010551"/>
    </source>
</evidence>
<dbReference type="Pfam" id="PF01593">
    <property type="entry name" value="Amino_oxidase"/>
    <property type="match status" value="1"/>
</dbReference>
<dbReference type="GO" id="GO:0004729">
    <property type="term" value="F:oxygen-dependent protoporphyrinogen oxidase activity"/>
    <property type="evidence" value="ECO:0007669"/>
    <property type="project" value="UniProtKB-UniRule"/>
</dbReference>
<dbReference type="Gene3D" id="3.50.50.60">
    <property type="entry name" value="FAD/NAD(P)-binding domain"/>
    <property type="match status" value="1"/>
</dbReference>
<gene>
    <name evidence="15" type="ORF">HG537_0D05040</name>
</gene>
<evidence type="ECO:0000256" key="7">
    <source>
        <dbReference type="ARBA" id="ARBA00023002"/>
    </source>
</evidence>
<accession>A0A7H9HRX9</accession>
<keyword evidence="9 13" id="KW-0350">Heme biosynthesis</keyword>
<evidence type="ECO:0000259" key="14">
    <source>
        <dbReference type="Pfam" id="PF01593"/>
    </source>
</evidence>
<comment type="subcellular location">
    <subcellularLocation>
        <location evidence="13">Mitochondrion inner membrane</location>
    </subcellularLocation>
</comment>
<dbReference type="InterPro" id="IPR002937">
    <property type="entry name" value="Amino_oxidase"/>
</dbReference>
<comment type="cofactor">
    <cofactor evidence="13">
        <name>FAD</name>
        <dbReference type="ChEBI" id="CHEBI:57692"/>
    </cofactor>
    <text evidence="13">Binds 1 FAD per subunit.</text>
</comment>
<evidence type="ECO:0000256" key="2">
    <source>
        <dbReference type="ARBA" id="ARBA00005073"/>
    </source>
</evidence>
<dbReference type="GO" id="GO:0005743">
    <property type="term" value="C:mitochondrial inner membrane"/>
    <property type="evidence" value="ECO:0007669"/>
    <property type="project" value="UniProtKB-SubCell"/>
</dbReference>
<evidence type="ECO:0000256" key="9">
    <source>
        <dbReference type="ARBA" id="ARBA00023133"/>
    </source>
</evidence>
<comment type="similarity">
    <text evidence="3 13">Belongs to the protoporphyrinogen/coproporphyrinogen oxidase family. Protoporphyrinogen oxidase subfamily.</text>
</comment>
<dbReference type="InterPro" id="IPR036188">
    <property type="entry name" value="FAD/NAD-bd_sf"/>
</dbReference>
<evidence type="ECO:0000256" key="5">
    <source>
        <dbReference type="ARBA" id="ARBA00022630"/>
    </source>
</evidence>
<dbReference type="SUPFAM" id="SSF51905">
    <property type="entry name" value="FAD/NAD(P)-binding domain"/>
    <property type="match status" value="1"/>
</dbReference>
<evidence type="ECO:0000256" key="8">
    <source>
        <dbReference type="ARBA" id="ARBA00023128"/>
    </source>
</evidence>
<dbReference type="SUPFAM" id="SSF54373">
    <property type="entry name" value="FAD-linked reductases, C-terminal domain"/>
    <property type="match status" value="1"/>
</dbReference>
<comment type="function">
    <text evidence="1 13">Catalyzes the 6-electron oxidation of protoporphyrinogen-IX to form protoporphyrin-IX.</text>
</comment>
<protein>
    <recommendedName>
        <fullName evidence="11 13">Protoporphyrinogen oxidase</fullName>
        <ecNumber evidence="4 13">1.3.3.4</ecNumber>
    </recommendedName>
</protein>
<evidence type="ECO:0000256" key="13">
    <source>
        <dbReference type="RuleBase" id="RU367069"/>
    </source>
</evidence>
<proteinExistence type="inferred from homology"/>
<dbReference type="EC" id="1.3.3.4" evidence="4 13"/>
<dbReference type="PANTHER" id="PTHR42923:SF3">
    <property type="entry name" value="PROTOPORPHYRINOGEN OXIDASE"/>
    <property type="match status" value="1"/>
</dbReference>
<evidence type="ECO:0000313" key="16">
    <source>
        <dbReference type="Proteomes" id="UP000510647"/>
    </source>
</evidence>
<reference evidence="15 16" key="1">
    <citation type="submission" date="2020-06" db="EMBL/GenBank/DDBJ databases">
        <title>The yeast mating-type switching endonuclease HO is a domesticated member of an unorthodox homing genetic element family.</title>
        <authorList>
            <person name="Coughlan A.Y."/>
            <person name="Lombardi L."/>
            <person name="Braun-Galleani S."/>
            <person name="Martos A.R."/>
            <person name="Galeote V."/>
            <person name="Bigey F."/>
            <person name="Dequin S."/>
            <person name="Byrne K.P."/>
            <person name="Wolfe K.H."/>
        </authorList>
    </citation>
    <scope>NUCLEOTIDE SEQUENCE [LARGE SCALE GENOMIC DNA]</scope>
    <source>
        <strain evidence="15 16">CBS2947</strain>
    </source>
</reference>
<dbReference type="Proteomes" id="UP000510647">
    <property type="component" value="Chromosome 4"/>
</dbReference>
<dbReference type="PANTHER" id="PTHR42923">
    <property type="entry name" value="PROTOPORPHYRINOGEN OXIDASE"/>
    <property type="match status" value="1"/>
</dbReference>
<dbReference type="InterPro" id="IPR050464">
    <property type="entry name" value="Zeta_carotene_desat/Oxidored"/>
</dbReference>
<dbReference type="OrthoDB" id="438553at2759"/>
<dbReference type="NCBIfam" id="TIGR00562">
    <property type="entry name" value="proto_IX_ox"/>
    <property type="match status" value="1"/>
</dbReference>
<keyword evidence="7 13" id="KW-0560">Oxidoreductase</keyword>
<evidence type="ECO:0000256" key="12">
    <source>
        <dbReference type="ARBA" id="ARBA00047554"/>
    </source>
</evidence>
<keyword evidence="6 13" id="KW-0274">FAD</keyword>
<keyword evidence="5 13" id="KW-0285">Flavoprotein</keyword>
<evidence type="ECO:0000256" key="4">
    <source>
        <dbReference type="ARBA" id="ARBA00012867"/>
    </source>
</evidence>
<organism evidence="15 16">
    <name type="scientific">Torulaspora globosa</name>
    <dbReference type="NCBI Taxonomy" id="48254"/>
    <lineage>
        <taxon>Eukaryota</taxon>
        <taxon>Fungi</taxon>
        <taxon>Dikarya</taxon>
        <taxon>Ascomycota</taxon>
        <taxon>Saccharomycotina</taxon>
        <taxon>Saccharomycetes</taxon>
        <taxon>Saccharomycetales</taxon>
        <taxon>Saccharomycetaceae</taxon>
        <taxon>Torulaspora</taxon>
    </lineage>
</organism>
<evidence type="ECO:0000256" key="6">
    <source>
        <dbReference type="ARBA" id="ARBA00022827"/>
    </source>
</evidence>
<dbReference type="InterPro" id="IPR004572">
    <property type="entry name" value="Protoporphyrinogen_oxidase"/>
</dbReference>
<dbReference type="FunFam" id="3.50.50.60:FF:000276">
    <property type="entry name" value="Protoporphyrinogen oxidase"/>
    <property type="match status" value="1"/>
</dbReference>
<comment type="catalytic activity">
    <reaction evidence="12 13">
        <text>protoporphyrinogen IX + 3 O2 = protoporphyrin IX + 3 H2O2</text>
        <dbReference type="Rhea" id="RHEA:25576"/>
        <dbReference type="ChEBI" id="CHEBI:15379"/>
        <dbReference type="ChEBI" id="CHEBI:16240"/>
        <dbReference type="ChEBI" id="CHEBI:57306"/>
        <dbReference type="ChEBI" id="CHEBI:57307"/>
        <dbReference type="EC" id="1.3.3.4"/>
    </reaction>
</comment>
<evidence type="ECO:0000256" key="1">
    <source>
        <dbReference type="ARBA" id="ARBA00002600"/>
    </source>
</evidence>
<feature type="domain" description="Amine oxidase" evidence="14">
    <location>
        <begin position="22"/>
        <end position="313"/>
    </location>
</feature>
<comment type="pathway">
    <text evidence="2 13">Porphyrin-containing compound metabolism; protoporphyrin-IX biosynthesis; protoporphyrin-IX from protoporphyrinogen-IX: step 1/1.</text>
</comment>
<evidence type="ECO:0000313" key="15">
    <source>
        <dbReference type="EMBL" id="QLQ80504.1"/>
    </source>
</evidence>
<dbReference type="GO" id="GO:0006782">
    <property type="term" value="P:protoporphyrinogen IX biosynthetic process"/>
    <property type="evidence" value="ECO:0007669"/>
    <property type="project" value="UniProtKB-UniRule"/>
</dbReference>
<evidence type="ECO:0000256" key="11">
    <source>
        <dbReference type="ARBA" id="ARBA00044160"/>
    </source>
</evidence>
<dbReference type="EMBL" id="CP059270">
    <property type="protein sequence ID" value="QLQ80504.1"/>
    <property type="molecule type" value="Genomic_DNA"/>
</dbReference>
<dbReference type="AlphaFoldDB" id="A0A7H9HRX9"/>
<keyword evidence="10 13" id="KW-0627">Porphyrin biosynthesis</keyword>
<evidence type="ECO:0000256" key="10">
    <source>
        <dbReference type="ARBA" id="ARBA00023244"/>
    </source>
</evidence>